<dbReference type="EMBL" id="ML001115">
    <property type="protein sequence ID" value="RKO83544.1"/>
    <property type="molecule type" value="Genomic_DNA"/>
</dbReference>
<protein>
    <submittedName>
        <fullName evidence="1">Uncharacterized protein</fullName>
    </submittedName>
</protein>
<accession>A0A4P9VV87</accession>
<organism evidence="1 2">
    <name type="scientific">Blyttiomyces helicus</name>
    <dbReference type="NCBI Taxonomy" id="388810"/>
    <lineage>
        <taxon>Eukaryota</taxon>
        <taxon>Fungi</taxon>
        <taxon>Fungi incertae sedis</taxon>
        <taxon>Chytridiomycota</taxon>
        <taxon>Chytridiomycota incertae sedis</taxon>
        <taxon>Chytridiomycetes</taxon>
        <taxon>Chytridiomycetes incertae sedis</taxon>
        <taxon>Blyttiomyces</taxon>
    </lineage>
</organism>
<dbReference type="AlphaFoldDB" id="A0A4P9VV87"/>
<evidence type="ECO:0000313" key="1">
    <source>
        <dbReference type="EMBL" id="RKO83544.1"/>
    </source>
</evidence>
<dbReference type="Proteomes" id="UP000269721">
    <property type="component" value="Unassembled WGS sequence"/>
</dbReference>
<gene>
    <name evidence="1" type="ORF">BDK51DRAFT_49866</name>
</gene>
<keyword evidence="2" id="KW-1185">Reference proteome</keyword>
<name>A0A4P9VV87_9FUNG</name>
<evidence type="ECO:0000313" key="2">
    <source>
        <dbReference type="Proteomes" id="UP000269721"/>
    </source>
</evidence>
<reference evidence="2" key="1">
    <citation type="journal article" date="2018" name="Nat. Microbiol.">
        <title>Leveraging single-cell genomics to expand the fungal tree of life.</title>
        <authorList>
            <person name="Ahrendt S.R."/>
            <person name="Quandt C.A."/>
            <person name="Ciobanu D."/>
            <person name="Clum A."/>
            <person name="Salamov A."/>
            <person name="Andreopoulos B."/>
            <person name="Cheng J.F."/>
            <person name="Woyke T."/>
            <person name="Pelin A."/>
            <person name="Henrissat B."/>
            <person name="Reynolds N.K."/>
            <person name="Benny G.L."/>
            <person name="Smith M.E."/>
            <person name="James T.Y."/>
            <person name="Grigoriev I.V."/>
        </authorList>
    </citation>
    <scope>NUCLEOTIDE SEQUENCE [LARGE SCALE GENOMIC DNA]</scope>
</reference>
<proteinExistence type="predicted"/>
<sequence length="148" mass="16500">MAWRVWFLNFWKAKLSLVRLVVVKCIVAATSSIALRGRPLCTWTERVSDVILGVPTCRAVARLSLILYTSPQYVLIMYIAPVCALAPGLRIVSSGDRVRVSLSSFISSPTLKETLTPRPSPLAQDVEDLYKLNGVYYTWKSLLANARV</sequence>